<dbReference type="InterPro" id="IPR010917">
    <property type="entry name" value="TonB_rcpt_CS"/>
</dbReference>
<keyword evidence="8" id="KW-0406">Ion transport</keyword>
<dbReference type="Pfam" id="PF07715">
    <property type="entry name" value="Plug"/>
    <property type="match status" value="1"/>
</dbReference>
<feature type="short sequence motif" description="TonB C-terminal box" evidence="13">
    <location>
        <begin position="678"/>
        <end position="695"/>
    </location>
</feature>
<dbReference type="PANTHER" id="PTHR32552:SF81">
    <property type="entry name" value="TONB-DEPENDENT OUTER MEMBRANE RECEPTOR"/>
    <property type="match status" value="1"/>
</dbReference>
<reference evidence="18 19" key="1">
    <citation type="submission" date="2019-03" db="EMBL/GenBank/DDBJ databases">
        <title>Genomic Encyclopedia of Type Strains, Phase IV (KMG-IV): sequencing the most valuable type-strain genomes for metagenomic binning, comparative biology and taxonomic classification.</title>
        <authorList>
            <person name="Goeker M."/>
        </authorList>
    </citation>
    <scope>NUCLEOTIDE SEQUENCE [LARGE SCALE GENOMIC DNA]</scope>
    <source>
        <strain evidence="18 19">DSM 10053</strain>
    </source>
</reference>
<evidence type="ECO:0000256" key="7">
    <source>
        <dbReference type="ARBA" id="ARBA00023004"/>
    </source>
</evidence>
<keyword evidence="19" id="KW-1185">Reference proteome</keyword>
<dbReference type="Gene3D" id="2.170.130.10">
    <property type="entry name" value="TonB-dependent receptor, plug domain"/>
    <property type="match status" value="1"/>
</dbReference>
<evidence type="ECO:0000256" key="8">
    <source>
        <dbReference type="ARBA" id="ARBA00023065"/>
    </source>
</evidence>
<feature type="chain" id="PRO_5030105301" evidence="15">
    <location>
        <begin position="27"/>
        <end position="695"/>
    </location>
</feature>
<dbReference type="InterPro" id="IPR000531">
    <property type="entry name" value="Beta-barrel_TonB"/>
</dbReference>
<evidence type="ECO:0000256" key="10">
    <source>
        <dbReference type="ARBA" id="ARBA00023136"/>
    </source>
</evidence>
<sequence>MPITLKKQPVILIGVCSLTFHHTATAAESPVNNVTYLEEIVVTGEKFERSTQETGSSLAVTTDKDLKQQATKISSTHVLQNTPNVLDTGLGNDLPVIRGTDGSGPASGAVAFFAGSRPRMNLSIDGRSANYNELAFGTKSLWDMKQVEVYRGAQSYAQGRNAIAGAVVMTSNDPTHEFEGAAKASFANQNYRQYAIMLSGPLVKDELAFRLAAERQNRTSFQDLPSYPEVGDPRKYETNTVRAKLLWTPSAFPDFYARLTYNYIGSRSPQNEMNILPAGTPQASSTLRPVFVTKSNSGVLDTGLQLNDVWKWENKLVYSKYKIDRLAASPLAPNGYNGNPANVDGDEFQIEPVLKFKTTDGKYAGLLGLYYFQSKQDEWVGMNNAMGGKNTFDDKITTKAVFGELTYEPVDWLEILLSARYEEERHQRHGGTAALAIHRDKTEKTFLPKVDIAYKFSPQQRVGVKVGRGYNPGGAGITFSCIYPPTYAGYGPCITYEYDPEYVWNYELYHRWLSEDKTLELNTNVFYNRYKDIQLPYGSSLIGNAEKAITYGAEFNVNWQATENWYLHAALGLLKTKIKRYDLSPSYAGNKLRRSPNYTLNLGTTYKWQQGWEIGVDAQFTDGYYSNNANDDFGKISSYSQTNAHLAYNFKQGRVMLFVNNVFNDRKITHVPFYNRLEAVSQQPRLYGISTEFRF</sequence>
<comment type="caution">
    <text evidence="18">The sequence shown here is derived from an EMBL/GenBank/DDBJ whole genome shotgun (WGS) entry which is preliminary data.</text>
</comment>
<evidence type="ECO:0000259" key="16">
    <source>
        <dbReference type="Pfam" id="PF00593"/>
    </source>
</evidence>
<dbReference type="RefSeq" id="WP_132300899.1">
    <property type="nucleotide sequence ID" value="NZ_CP170642.1"/>
</dbReference>
<evidence type="ECO:0000256" key="4">
    <source>
        <dbReference type="ARBA" id="ARBA00022496"/>
    </source>
</evidence>
<evidence type="ECO:0000256" key="1">
    <source>
        <dbReference type="ARBA" id="ARBA00004571"/>
    </source>
</evidence>
<evidence type="ECO:0000256" key="6">
    <source>
        <dbReference type="ARBA" id="ARBA00022729"/>
    </source>
</evidence>
<dbReference type="Pfam" id="PF00593">
    <property type="entry name" value="TonB_dep_Rec_b-barrel"/>
    <property type="match status" value="1"/>
</dbReference>
<dbReference type="InterPro" id="IPR012910">
    <property type="entry name" value="Plug_dom"/>
</dbReference>
<feature type="domain" description="TonB-dependent receptor plug" evidence="17">
    <location>
        <begin position="51"/>
        <end position="166"/>
    </location>
</feature>
<keyword evidence="11 12" id="KW-0998">Cell outer membrane</keyword>
<evidence type="ECO:0000313" key="19">
    <source>
        <dbReference type="Proteomes" id="UP000295496"/>
    </source>
</evidence>
<organism evidence="18 19">
    <name type="scientific">Lonepinella koalarum</name>
    <dbReference type="NCBI Taxonomy" id="53417"/>
    <lineage>
        <taxon>Bacteria</taxon>
        <taxon>Pseudomonadati</taxon>
        <taxon>Pseudomonadota</taxon>
        <taxon>Gammaproteobacteria</taxon>
        <taxon>Pasteurellales</taxon>
        <taxon>Pasteurellaceae</taxon>
        <taxon>Lonepinella</taxon>
    </lineage>
</organism>
<keyword evidence="3 12" id="KW-1134">Transmembrane beta strand</keyword>
<keyword evidence="2 12" id="KW-0813">Transport</keyword>
<keyword evidence="18" id="KW-0675">Receptor</keyword>
<keyword evidence="7" id="KW-0408">Iron</keyword>
<dbReference type="PROSITE" id="PS01156">
    <property type="entry name" value="TONB_DEPENDENT_REC_2"/>
    <property type="match status" value="1"/>
</dbReference>
<evidence type="ECO:0000256" key="15">
    <source>
        <dbReference type="SAM" id="SignalP"/>
    </source>
</evidence>
<gene>
    <name evidence="18" type="ORF">EV692_0874</name>
</gene>
<dbReference type="PANTHER" id="PTHR32552">
    <property type="entry name" value="FERRICHROME IRON RECEPTOR-RELATED"/>
    <property type="match status" value="1"/>
</dbReference>
<dbReference type="InterPro" id="IPR036942">
    <property type="entry name" value="Beta-barrel_TonB_sf"/>
</dbReference>
<keyword evidence="4" id="KW-0410">Iron transport</keyword>
<evidence type="ECO:0000256" key="13">
    <source>
        <dbReference type="PROSITE-ProRule" id="PRU10144"/>
    </source>
</evidence>
<evidence type="ECO:0000259" key="17">
    <source>
        <dbReference type="Pfam" id="PF07715"/>
    </source>
</evidence>
<dbReference type="GO" id="GO:0009279">
    <property type="term" value="C:cell outer membrane"/>
    <property type="evidence" value="ECO:0007669"/>
    <property type="project" value="UniProtKB-SubCell"/>
</dbReference>
<comment type="subcellular location">
    <subcellularLocation>
        <location evidence="1 12">Cell outer membrane</location>
        <topology evidence="1 12">Multi-pass membrane protein</topology>
    </subcellularLocation>
</comment>
<feature type="domain" description="TonB-dependent receptor-like beta-barrel" evidence="16">
    <location>
        <begin position="260"/>
        <end position="662"/>
    </location>
</feature>
<keyword evidence="6 15" id="KW-0732">Signal</keyword>
<dbReference type="InterPro" id="IPR039426">
    <property type="entry name" value="TonB-dep_rcpt-like"/>
</dbReference>
<dbReference type="Proteomes" id="UP000295496">
    <property type="component" value="Unassembled WGS sequence"/>
</dbReference>
<evidence type="ECO:0000256" key="3">
    <source>
        <dbReference type="ARBA" id="ARBA00022452"/>
    </source>
</evidence>
<evidence type="ECO:0000256" key="11">
    <source>
        <dbReference type="ARBA" id="ARBA00023237"/>
    </source>
</evidence>
<accession>A0A4V6NEQ8</accession>
<proteinExistence type="inferred from homology"/>
<comment type="similarity">
    <text evidence="12 14">Belongs to the TonB-dependent receptor family.</text>
</comment>
<dbReference type="InterPro" id="IPR037066">
    <property type="entry name" value="Plug_dom_sf"/>
</dbReference>
<keyword evidence="9 14" id="KW-0798">TonB box</keyword>
<name>A0A4V6NEQ8_9PAST</name>
<dbReference type="PROSITE" id="PS52016">
    <property type="entry name" value="TONB_DEPENDENT_REC_3"/>
    <property type="match status" value="1"/>
</dbReference>
<evidence type="ECO:0000313" key="18">
    <source>
        <dbReference type="EMBL" id="TCK70591.1"/>
    </source>
</evidence>
<evidence type="ECO:0000256" key="12">
    <source>
        <dbReference type="PROSITE-ProRule" id="PRU01360"/>
    </source>
</evidence>
<dbReference type="GO" id="GO:0006826">
    <property type="term" value="P:iron ion transport"/>
    <property type="evidence" value="ECO:0007669"/>
    <property type="project" value="UniProtKB-KW"/>
</dbReference>
<dbReference type="AlphaFoldDB" id="A0A4V6NEQ8"/>
<evidence type="ECO:0000256" key="9">
    <source>
        <dbReference type="ARBA" id="ARBA00023077"/>
    </source>
</evidence>
<keyword evidence="5 12" id="KW-0812">Transmembrane</keyword>
<evidence type="ECO:0000256" key="2">
    <source>
        <dbReference type="ARBA" id="ARBA00022448"/>
    </source>
</evidence>
<dbReference type="Gene3D" id="2.40.170.20">
    <property type="entry name" value="TonB-dependent receptor, beta-barrel domain"/>
    <property type="match status" value="1"/>
</dbReference>
<keyword evidence="10 12" id="KW-0472">Membrane</keyword>
<dbReference type="SUPFAM" id="SSF56935">
    <property type="entry name" value="Porins"/>
    <property type="match status" value="1"/>
</dbReference>
<dbReference type="EMBL" id="SMGJ01000002">
    <property type="protein sequence ID" value="TCK70591.1"/>
    <property type="molecule type" value="Genomic_DNA"/>
</dbReference>
<evidence type="ECO:0000256" key="5">
    <source>
        <dbReference type="ARBA" id="ARBA00022692"/>
    </source>
</evidence>
<feature type="signal peptide" evidence="15">
    <location>
        <begin position="1"/>
        <end position="26"/>
    </location>
</feature>
<evidence type="ECO:0000256" key="14">
    <source>
        <dbReference type="RuleBase" id="RU003357"/>
    </source>
</evidence>
<protein>
    <submittedName>
        <fullName evidence="18">TonB-dependent siderophore receptor</fullName>
    </submittedName>
</protein>